<name>A0A7R7XLW5_9EURO</name>
<organism evidence="2 3">
    <name type="scientific">Aspergillus puulaauensis</name>
    <dbReference type="NCBI Taxonomy" id="1220207"/>
    <lineage>
        <taxon>Eukaryota</taxon>
        <taxon>Fungi</taxon>
        <taxon>Dikarya</taxon>
        <taxon>Ascomycota</taxon>
        <taxon>Pezizomycotina</taxon>
        <taxon>Eurotiomycetes</taxon>
        <taxon>Eurotiomycetidae</taxon>
        <taxon>Eurotiales</taxon>
        <taxon>Aspergillaceae</taxon>
        <taxon>Aspergillus</taxon>
    </lineage>
</organism>
<accession>A0A7R7XLW5</accession>
<evidence type="ECO:0000256" key="1">
    <source>
        <dbReference type="SAM" id="MobiDB-lite"/>
    </source>
</evidence>
<reference evidence="2" key="2">
    <citation type="submission" date="2021-02" db="EMBL/GenBank/DDBJ databases">
        <title>Aspergillus puulaauensis MK2 genome sequence.</title>
        <authorList>
            <person name="Futagami T."/>
            <person name="Mori K."/>
            <person name="Kadooka C."/>
            <person name="Tanaka T."/>
        </authorList>
    </citation>
    <scope>NUCLEOTIDE SEQUENCE</scope>
    <source>
        <strain evidence="2">MK2</strain>
    </source>
</reference>
<evidence type="ECO:0000313" key="3">
    <source>
        <dbReference type="Proteomes" id="UP000654913"/>
    </source>
</evidence>
<proteinExistence type="predicted"/>
<evidence type="ECO:0008006" key="4">
    <source>
        <dbReference type="Google" id="ProtNLM"/>
    </source>
</evidence>
<dbReference type="GeneID" id="64973463"/>
<dbReference type="Proteomes" id="UP000654913">
    <property type="component" value="Chromosome 3"/>
</dbReference>
<sequence>MPVGRSKRLHPSSNSTPYSHGQRSPKPARPTYLQRPQTDIQTNPNPKLTIFRIPREIFDEIVTYLPAPAKVCLSLSCTAAAHALGPWTTTWFLSRITQVHHRNFDRTLYDLLQRDLPHLHFCPRCEILHPPLKPPHAHRTPKFAKLCLGQAASMDYWPQTPGGYSVVFPHIERAFQSKPTSPESSPIDLFASEFTTQLRSLD</sequence>
<feature type="compositionally biased region" description="Polar residues" evidence="1">
    <location>
        <begin position="34"/>
        <end position="45"/>
    </location>
</feature>
<protein>
    <recommendedName>
        <fullName evidence="4">F-box domain-containing protein</fullName>
    </recommendedName>
</protein>
<feature type="region of interest" description="Disordered" evidence="1">
    <location>
        <begin position="1"/>
        <end position="45"/>
    </location>
</feature>
<reference evidence="2" key="1">
    <citation type="submission" date="2021-01" db="EMBL/GenBank/DDBJ databases">
        <authorList>
            <consortium name="Aspergillus puulaauensis MK2 genome sequencing consortium"/>
            <person name="Kazuki M."/>
            <person name="Futagami T."/>
        </authorList>
    </citation>
    <scope>NUCLEOTIDE SEQUENCE</scope>
    <source>
        <strain evidence="2">MK2</strain>
    </source>
</reference>
<keyword evidence="3" id="KW-1185">Reference proteome</keyword>
<gene>
    <name evidence="2" type="ORF">APUU_31683A</name>
</gene>
<evidence type="ECO:0000313" key="2">
    <source>
        <dbReference type="EMBL" id="BCS23458.1"/>
    </source>
</evidence>
<dbReference type="EMBL" id="AP024445">
    <property type="protein sequence ID" value="BCS23458.1"/>
    <property type="molecule type" value="Genomic_DNA"/>
</dbReference>
<feature type="compositionally biased region" description="Basic residues" evidence="1">
    <location>
        <begin position="1"/>
        <end position="10"/>
    </location>
</feature>
<dbReference type="KEGG" id="apuu:APUU_31683A"/>
<feature type="compositionally biased region" description="Polar residues" evidence="1">
    <location>
        <begin position="11"/>
        <end position="22"/>
    </location>
</feature>
<dbReference type="OrthoDB" id="3766406at2759"/>
<dbReference type="AlphaFoldDB" id="A0A7R7XLW5"/>
<dbReference type="RefSeq" id="XP_041555652.1">
    <property type="nucleotide sequence ID" value="XM_041702914.1"/>
</dbReference>